<evidence type="ECO:0000313" key="2">
    <source>
        <dbReference type="Proteomes" id="UP001221366"/>
    </source>
</evidence>
<sequence>MKKLMSLIFMAVLLTSCEEVVDVDLPGVDSKLVVDGLLRVKKEVEFIDVRIGLKASTDFFEENLPVQAESVMISYGKPNSEGNFDNLSSSSLVEETSGSGIYVPDPDSLSDQRIPTSIAEPGTVFMLEIHYQDKYYFAQTEYVSTVPLDNLEQGDEVFFDEEQTEIIVTFTDNGEEDNFYLFDFMSGEFQTVEDEFFQGQQFEFSFFYDDETDPGDVVTVSILGATKEFYNYMDLVLQQTGNGNNGGPFQTPVATVRGNVFDLTGLENVTNLDNVERPNDYALGYFAVAQEYSRTIIIE</sequence>
<dbReference type="InterPro" id="IPR025345">
    <property type="entry name" value="DUF4249"/>
</dbReference>
<name>A0ABT5XYF7_9FLAO</name>
<dbReference type="RefSeq" id="WP_275615458.1">
    <property type="nucleotide sequence ID" value="NZ_JARFVB010000004.1"/>
</dbReference>
<protein>
    <submittedName>
        <fullName evidence="1">DUF4249 family protein</fullName>
    </submittedName>
</protein>
<dbReference type="EMBL" id="JARFVB010000004">
    <property type="protein sequence ID" value="MDF0716216.1"/>
    <property type="molecule type" value="Genomic_DNA"/>
</dbReference>
<keyword evidence="2" id="KW-1185">Reference proteome</keyword>
<accession>A0ABT5XYF7</accession>
<comment type="caution">
    <text evidence="1">The sequence shown here is derived from an EMBL/GenBank/DDBJ whole genome shotgun (WGS) entry which is preliminary data.</text>
</comment>
<evidence type="ECO:0000313" key="1">
    <source>
        <dbReference type="EMBL" id="MDF0716216.1"/>
    </source>
</evidence>
<gene>
    <name evidence="1" type="ORF">PY092_08670</name>
</gene>
<dbReference type="PROSITE" id="PS51257">
    <property type="entry name" value="PROKAR_LIPOPROTEIN"/>
    <property type="match status" value="1"/>
</dbReference>
<organism evidence="1 2">
    <name type="scientific">Flagellimonas yonaguniensis</name>
    <dbReference type="NCBI Taxonomy" id="3031325"/>
    <lineage>
        <taxon>Bacteria</taxon>
        <taxon>Pseudomonadati</taxon>
        <taxon>Bacteroidota</taxon>
        <taxon>Flavobacteriia</taxon>
        <taxon>Flavobacteriales</taxon>
        <taxon>Flavobacteriaceae</taxon>
        <taxon>Flagellimonas</taxon>
    </lineage>
</organism>
<proteinExistence type="predicted"/>
<dbReference type="Pfam" id="PF14054">
    <property type="entry name" value="DUF4249"/>
    <property type="match status" value="1"/>
</dbReference>
<dbReference type="Proteomes" id="UP001221366">
    <property type="component" value="Unassembled WGS sequence"/>
</dbReference>
<reference evidence="1 2" key="1">
    <citation type="submission" date="2023-03" db="EMBL/GenBank/DDBJ databases">
        <title>Muricauda XX sp. nov. and Muricauda XXX sp. nov., two novel species isolated from Okinawa Trough.</title>
        <authorList>
            <person name="Cao W."/>
            <person name="Deng X."/>
        </authorList>
    </citation>
    <scope>NUCLEOTIDE SEQUENCE [LARGE SCALE GENOMIC DNA]</scope>
    <source>
        <strain evidence="1 2">334s03</strain>
    </source>
</reference>